<evidence type="ECO:0000256" key="9">
    <source>
        <dbReference type="SAM" id="MobiDB-lite"/>
    </source>
</evidence>
<dbReference type="GO" id="GO:0008810">
    <property type="term" value="F:cellulase activity"/>
    <property type="evidence" value="ECO:0007669"/>
    <property type="project" value="UniProtKB-EC"/>
</dbReference>
<evidence type="ECO:0000256" key="5">
    <source>
        <dbReference type="ARBA" id="ARBA00023001"/>
    </source>
</evidence>
<feature type="signal peptide" evidence="10">
    <location>
        <begin position="1"/>
        <end position="24"/>
    </location>
</feature>
<gene>
    <name evidence="12" type="ORF">UTRI_05796</name>
</gene>
<comment type="similarity">
    <text evidence="2">Belongs to the glycosyl hydrolase 45 (cellulase K) family.</text>
</comment>
<evidence type="ECO:0000256" key="10">
    <source>
        <dbReference type="SAM" id="SignalP"/>
    </source>
</evidence>
<dbReference type="Pfam" id="PF02015">
    <property type="entry name" value="Glyco_hydro_45"/>
    <property type="match status" value="1"/>
</dbReference>
<proteinExistence type="inferred from homology"/>
<evidence type="ECO:0000256" key="3">
    <source>
        <dbReference type="ARBA" id="ARBA00012601"/>
    </source>
</evidence>
<evidence type="ECO:0000313" key="13">
    <source>
        <dbReference type="Proteomes" id="UP000324022"/>
    </source>
</evidence>
<keyword evidence="7" id="KW-0326">Glycosidase</keyword>
<feature type="region of interest" description="Disordered" evidence="9">
    <location>
        <begin position="234"/>
        <end position="462"/>
    </location>
</feature>
<evidence type="ECO:0000256" key="4">
    <source>
        <dbReference type="ARBA" id="ARBA00022801"/>
    </source>
</evidence>
<protein>
    <recommendedName>
        <fullName evidence="3">cellulase</fullName>
        <ecNumber evidence="3">3.2.1.4</ecNumber>
    </recommendedName>
</protein>
<organism evidence="12 13">
    <name type="scientific">Ustilago trichophora</name>
    <dbReference type="NCBI Taxonomy" id="86804"/>
    <lineage>
        <taxon>Eukaryota</taxon>
        <taxon>Fungi</taxon>
        <taxon>Dikarya</taxon>
        <taxon>Basidiomycota</taxon>
        <taxon>Ustilaginomycotina</taxon>
        <taxon>Ustilaginomycetes</taxon>
        <taxon>Ustilaginales</taxon>
        <taxon>Ustilaginaceae</taxon>
        <taxon>Ustilago</taxon>
    </lineage>
</organism>
<feature type="compositionally biased region" description="Basic residues" evidence="9">
    <location>
        <begin position="449"/>
        <end position="462"/>
    </location>
</feature>
<evidence type="ECO:0000256" key="6">
    <source>
        <dbReference type="ARBA" id="ARBA00023277"/>
    </source>
</evidence>
<dbReference type="InterPro" id="IPR052288">
    <property type="entry name" value="GH45_Enzymes"/>
</dbReference>
<evidence type="ECO:0000313" key="12">
    <source>
        <dbReference type="EMBL" id="SPO30332.1"/>
    </source>
</evidence>
<dbReference type="Gene3D" id="2.40.40.10">
    <property type="entry name" value="RlpA-like domain"/>
    <property type="match status" value="1"/>
</dbReference>
<evidence type="ECO:0000256" key="1">
    <source>
        <dbReference type="ARBA" id="ARBA00000966"/>
    </source>
</evidence>
<dbReference type="InterPro" id="IPR000334">
    <property type="entry name" value="Glyco_hydro_45"/>
</dbReference>
<feature type="compositionally biased region" description="Polar residues" evidence="9">
    <location>
        <begin position="354"/>
        <end position="371"/>
    </location>
</feature>
<dbReference type="EC" id="3.2.1.4" evidence="3"/>
<keyword evidence="4" id="KW-0378">Hydrolase</keyword>
<dbReference type="AlphaFoldDB" id="A0A5C3EIS9"/>
<dbReference type="PANTHER" id="PTHR39730:SF1">
    <property type="entry name" value="ENDOGLUCANASE 1"/>
    <property type="match status" value="1"/>
</dbReference>
<name>A0A5C3EIS9_9BASI</name>
<keyword evidence="13" id="KW-1185">Reference proteome</keyword>
<comment type="catalytic activity">
    <reaction evidence="1">
        <text>Endohydrolysis of (1-&gt;4)-beta-D-glucosidic linkages in cellulose, lichenin and cereal beta-D-glucans.</text>
        <dbReference type="EC" id="3.2.1.4"/>
    </reaction>
</comment>
<feature type="compositionally biased region" description="Basic and acidic residues" evidence="9">
    <location>
        <begin position="254"/>
        <end position="267"/>
    </location>
</feature>
<feature type="chain" id="PRO_5022782505" description="cellulase" evidence="10">
    <location>
        <begin position="25"/>
        <end position="462"/>
    </location>
</feature>
<evidence type="ECO:0000256" key="8">
    <source>
        <dbReference type="ARBA" id="ARBA00023326"/>
    </source>
</evidence>
<dbReference type="PANTHER" id="PTHR39730">
    <property type="entry name" value="ENDOGLUCANASE 1"/>
    <property type="match status" value="1"/>
</dbReference>
<accession>A0A5C3EIS9</accession>
<keyword evidence="8" id="KW-0624">Polysaccharide degradation</keyword>
<evidence type="ECO:0000259" key="11">
    <source>
        <dbReference type="Pfam" id="PF02015"/>
    </source>
</evidence>
<dbReference type="EMBL" id="OOIN01000032">
    <property type="protein sequence ID" value="SPO30332.1"/>
    <property type="molecule type" value="Genomic_DNA"/>
</dbReference>
<sequence length="462" mass="48155">MGFKSAPIFVFTLTAISLASLASADYHAPTGPFATHYHDCCRPAFSYDHPKAQTYAPVDTCQKDGITLIPQQAQMSGKNGCDGGDQFACTCTMQPWVDTEDPELGYAFGAFNVHDPDGTIESACYLNEFKPQDPTGKTMKVKKLIVQNINTSQGISKGSWDLSFAGGGVGDYNKGCTNQWGSNFGKQWGGVANEQDCCALPEGLRSSCLFRFTLFGNNPELASTPIRVRCPKGLIDRSGSQRQDDANTPAYQGKTDRTGEPAPDKYQRNRGICQHPDPLGIVSSICGGSGGGRLPKGSGMMRQDAPGGAVPKHEDQPEGYGASGGGQVSDLAPTTPANQAGDGAAATKPDAQTPADTTQAGGNGASNVQPSPNNPAGQSFGQQFGQPPAGQQGPPVTWPFGQMPGGMPAGQLPHQQGGPEGYGQALQPGPGGVAGDSISPTPPSDLGGRHRGVCKHKHKKAH</sequence>
<keyword evidence="6" id="KW-0119">Carbohydrate metabolism</keyword>
<dbReference type="InterPro" id="IPR036908">
    <property type="entry name" value="RlpA-like_sf"/>
</dbReference>
<dbReference type="Proteomes" id="UP000324022">
    <property type="component" value="Unassembled WGS sequence"/>
</dbReference>
<feature type="compositionally biased region" description="Low complexity" evidence="9">
    <location>
        <begin position="375"/>
        <end position="395"/>
    </location>
</feature>
<evidence type="ECO:0000256" key="2">
    <source>
        <dbReference type="ARBA" id="ARBA00007793"/>
    </source>
</evidence>
<dbReference type="GO" id="GO:0030245">
    <property type="term" value="P:cellulose catabolic process"/>
    <property type="evidence" value="ECO:0007669"/>
    <property type="project" value="UniProtKB-KW"/>
</dbReference>
<evidence type="ECO:0000256" key="7">
    <source>
        <dbReference type="ARBA" id="ARBA00023295"/>
    </source>
</evidence>
<keyword evidence="10" id="KW-0732">Signal</keyword>
<dbReference type="OrthoDB" id="10035502at2759"/>
<feature type="domain" description="Glycosyl hydrolases family 45 active site" evidence="11">
    <location>
        <begin position="33"/>
        <end position="241"/>
    </location>
</feature>
<reference evidence="12 13" key="1">
    <citation type="submission" date="2018-03" db="EMBL/GenBank/DDBJ databases">
        <authorList>
            <person name="Guldener U."/>
        </authorList>
    </citation>
    <scope>NUCLEOTIDE SEQUENCE [LARGE SCALE GENOMIC DNA]</scope>
    <source>
        <strain evidence="12 13">NBRC100155</strain>
    </source>
</reference>
<keyword evidence="5" id="KW-0136">Cellulose degradation</keyword>
<dbReference type="SUPFAM" id="SSF50685">
    <property type="entry name" value="Barwin-like endoglucanases"/>
    <property type="match status" value="1"/>
</dbReference>